<gene>
    <name evidence="1" type="ORF">MSG_03716</name>
</gene>
<sequence length="424" mass="45683">MTMNARRRRVQEKLAGMPGVRPVRRPVSPDGIAEFDLYYVRTGHKSAHPLVIIPGGPGVASMQVYKGLRRRAAEAGLDVIMIEHRGVGMSRHDDAGADLPPAALTVDQVVDDVAAVLDDAHVDSAVVYGTSYGTYIAAGLGVRHPGRVHAMILDSPLLSHHDITLVREAIRGLLLDGTAPETAALAPKIRKLIDAGLMAPLAGEVAATIYAYGGAPLLNRELDLLLSGRTLLWHILSRFSAVVSRKVPYHYEIDLVGRIAFRELDYAAEPDGLPFDPAAAIREIMSSTETFEAEPYDLVAEMPKFTWPTVLISGGRDLVTPRSVAEKVAALVPQSMLLALPTMGHSALDFREPAALAIAGAVCRGEIDELADQVSMLDALPARPAVRLLWKAVEVAAIAEGTLPSLPSLARPWRRLTPCRVSSW</sequence>
<dbReference type="RefSeq" id="WP_096441853.1">
    <property type="nucleotide sequence ID" value="NZ_AP018164.1"/>
</dbReference>
<name>A0A1Z4ELQ2_9MYCO</name>
<dbReference type="InterPro" id="IPR050471">
    <property type="entry name" value="AB_hydrolase"/>
</dbReference>
<dbReference type="GO" id="GO:0016787">
    <property type="term" value="F:hydrolase activity"/>
    <property type="evidence" value="ECO:0007669"/>
    <property type="project" value="UniProtKB-KW"/>
</dbReference>
<evidence type="ECO:0000313" key="1">
    <source>
        <dbReference type="EMBL" id="BAX93842.1"/>
    </source>
</evidence>
<dbReference type="SUPFAM" id="SSF53474">
    <property type="entry name" value="alpha/beta-Hydrolases"/>
    <property type="match status" value="1"/>
</dbReference>
<protein>
    <submittedName>
        <fullName evidence="1">Alpha/beta hydrolase</fullName>
    </submittedName>
</protein>
<organism evidence="1 2">
    <name type="scientific">Mycobacterium shigaense</name>
    <dbReference type="NCBI Taxonomy" id="722731"/>
    <lineage>
        <taxon>Bacteria</taxon>
        <taxon>Bacillati</taxon>
        <taxon>Actinomycetota</taxon>
        <taxon>Actinomycetes</taxon>
        <taxon>Mycobacteriales</taxon>
        <taxon>Mycobacteriaceae</taxon>
        <taxon>Mycobacterium</taxon>
        <taxon>Mycobacterium simiae complex</taxon>
    </lineage>
</organism>
<dbReference type="OrthoDB" id="3253328at2"/>
<dbReference type="EMBL" id="AP018164">
    <property type="protein sequence ID" value="BAX93842.1"/>
    <property type="molecule type" value="Genomic_DNA"/>
</dbReference>
<dbReference type="Proteomes" id="UP000217736">
    <property type="component" value="Chromosome"/>
</dbReference>
<keyword evidence="1" id="KW-0378">Hydrolase</keyword>
<reference evidence="2" key="1">
    <citation type="submission" date="2017-06" db="EMBL/GenBank/DDBJ databases">
        <title>Complete Genome Sequence of Mycobacterium shigaense.</title>
        <authorList>
            <person name="Fukano H."/>
            <person name="Yoshida M."/>
            <person name="Kazumi Y."/>
            <person name="Ogura Y."/>
            <person name="Mitarai S."/>
            <person name="Hayashi T."/>
            <person name="Hoshino Y."/>
        </authorList>
    </citation>
    <scope>NUCLEOTIDE SEQUENCE [LARGE SCALE GENOMIC DNA]</scope>
    <source>
        <strain evidence="2">UN-152</strain>
    </source>
</reference>
<dbReference type="InterPro" id="IPR000073">
    <property type="entry name" value="AB_hydrolase_1"/>
</dbReference>
<dbReference type="PANTHER" id="PTHR43433:SF5">
    <property type="entry name" value="AB HYDROLASE-1 DOMAIN-CONTAINING PROTEIN"/>
    <property type="match status" value="1"/>
</dbReference>
<accession>A0A1Z4ELQ2</accession>
<dbReference type="Gene3D" id="3.40.50.1820">
    <property type="entry name" value="alpha/beta hydrolase"/>
    <property type="match status" value="1"/>
</dbReference>
<dbReference type="PANTHER" id="PTHR43433">
    <property type="entry name" value="HYDROLASE, ALPHA/BETA FOLD FAMILY PROTEIN"/>
    <property type="match status" value="1"/>
</dbReference>
<keyword evidence="2" id="KW-1185">Reference proteome</keyword>
<evidence type="ECO:0000313" key="2">
    <source>
        <dbReference type="Proteomes" id="UP000217736"/>
    </source>
</evidence>
<dbReference type="KEGG" id="mshg:MSG_03716"/>
<dbReference type="AlphaFoldDB" id="A0A1Z4ELQ2"/>
<dbReference type="Pfam" id="PF00561">
    <property type="entry name" value="Abhydrolase_1"/>
    <property type="match status" value="1"/>
</dbReference>
<proteinExistence type="predicted"/>
<dbReference type="InterPro" id="IPR029058">
    <property type="entry name" value="AB_hydrolase_fold"/>
</dbReference>